<dbReference type="Proteomes" id="UP001201980">
    <property type="component" value="Unassembled WGS sequence"/>
</dbReference>
<evidence type="ECO:0000313" key="3">
    <source>
        <dbReference type="Proteomes" id="UP001201980"/>
    </source>
</evidence>
<feature type="region of interest" description="Disordered" evidence="1">
    <location>
        <begin position="229"/>
        <end position="258"/>
    </location>
</feature>
<accession>A0AAD5RV77</accession>
<reference evidence="2" key="1">
    <citation type="submission" date="2022-07" db="EMBL/GenBank/DDBJ databases">
        <title>Draft genome sequence of Zalerion maritima ATCC 34329, a (micro)plastics degrading marine fungus.</title>
        <authorList>
            <person name="Paco A."/>
            <person name="Goncalves M.F.M."/>
            <person name="Rocha-Santos T.A.P."/>
            <person name="Alves A."/>
        </authorList>
    </citation>
    <scope>NUCLEOTIDE SEQUENCE</scope>
    <source>
        <strain evidence="2">ATCC 34329</strain>
    </source>
</reference>
<name>A0AAD5RV77_9PEZI</name>
<evidence type="ECO:0000256" key="1">
    <source>
        <dbReference type="SAM" id="MobiDB-lite"/>
    </source>
</evidence>
<dbReference type="EMBL" id="JAKWBI020000070">
    <property type="protein sequence ID" value="KAJ2903832.1"/>
    <property type="molecule type" value="Genomic_DNA"/>
</dbReference>
<dbReference type="PANTHER" id="PTHR48100">
    <property type="entry name" value="BROAD-SPECIFICITY PHOSPHATASE YOR283W-RELATED"/>
    <property type="match status" value="1"/>
</dbReference>
<gene>
    <name evidence="2" type="ORF">MKZ38_009308</name>
</gene>
<keyword evidence="3" id="KW-1185">Reference proteome</keyword>
<feature type="region of interest" description="Disordered" evidence="1">
    <location>
        <begin position="191"/>
        <end position="214"/>
    </location>
</feature>
<dbReference type="Pfam" id="PF00300">
    <property type="entry name" value="His_Phos_1"/>
    <property type="match status" value="1"/>
</dbReference>
<dbReference type="InterPro" id="IPR013078">
    <property type="entry name" value="His_Pase_superF_clade-1"/>
</dbReference>
<dbReference type="SMART" id="SM00855">
    <property type="entry name" value="PGAM"/>
    <property type="match status" value="1"/>
</dbReference>
<dbReference type="SUPFAM" id="SSF53254">
    <property type="entry name" value="Phosphoglycerate mutase-like"/>
    <property type="match status" value="1"/>
</dbReference>
<dbReference type="InterPro" id="IPR029033">
    <property type="entry name" value="His_PPase_superfam"/>
</dbReference>
<proteinExistence type="predicted"/>
<organism evidence="2 3">
    <name type="scientific">Zalerion maritima</name>
    <dbReference type="NCBI Taxonomy" id="339359"/>
    <lineage>
        <taxon>Eukaryota</taxon>
        <taxon>Fungi</taxon>
        <taxon>Dikarya</taxon>
        <taxon>Ascomycota</taxon>
        <taxon>Pezizomycotina</taxon>
        <taxon>Sordariomycetes</taxon>
        <taxon>Lulworthiomycetidae</taxon>
        <taxon>Lulworthiales</taxon>
        <taxon>Lulworthiaceae</taxon>
        <taxon>Zalerion</taxon>
    </lineage>
</organism>
<protein>
    <recommendedName>
        <fullName evidence="4">Phosphoglycerate mutase</fullName>
    </recommendedName>
</protein>
<dbReference type="CDD" id="cd07067">
    <property type="entry name" value="HP_PGM_like"/>
    <property type="match status" value="1"/>
</dbReference>
<feature type="compositionally biased region" description="Basic and acidic residues" evidence="1">
    <location>
        <begin position="247"/>
        <end position="258"/>
    </location>
</feature>
<evidence type="ECO:0008006" key="4">
    <source>
        <dbReference type="Google" id="ProtNLM"/>
    </source>
</evidence>
<feature type="compositionally biased region" description="Polar residues" evidence="1">
    <location>
        <begin position="229"/>
        <end position="238"/>
    </location>
</feature>
<comment type="caution">
    <text evidence="2">The sequence shown here is derived from an EMBL/GenBank/DDBJ whole genome shotgun (WGS) entry which is preliminary data.</text>
</comment>
<dbReference type="GO" id="GO:0005737">
    <property type="term" value="C:cytoplasm"/>
    <property type="evidence" value="ECO:0007669"/>
    <property type="project" value="TreeGrafter"/>
</dbReference>
<dbReference type="AlphaFoldDB" id="A0AAD5RV77"/>
<dbReference type="PANTHER" id="PTHR48100:SF24">
    <property type="entry name" value="PHOSPHOGLYCERATE MUTASE"/>
    <property type="match status" value="1"/>
</dbReference>
<evidence type="ECO:0000313" key="2">
    <source>
        <dbReference type="EMBL" id="KAJ2903832.1"/>
    </source>
</evidence>
<dbReference type="InterPro" id="IPR050275">
    <property type="entry name" value="PGM_Phosphatase"/>
</dbReference>
<dbReference type="Gene3D" id="3.40.50.1240">
    <property type="entry name" value="Phosphoglycerate mutase-like"/>
    <property type="match status" value="1"/>
</dbReference>
<sequence length="258" mass="29095">MSPTVILIRHAEAEHNFAIHDPGLTELGKEQCRELAKFLENEVPLAKDIDLIVTSPLTRTLQTTDIALGWLIKSKNVPVLLKPEWQETTDKPCDKGRPVADVKDDWPQFDFSTVLSDKYYPSKEGPYVYTQDALMARIAKCLKFLQRRNEKVVCVVSHSGFMRRLSRRKYGNADFRVFEFNEDNEFVERDIGKAKNGTGGRGLSPSDPSRPKEHWAGIKKSLSITDLSSFTRGSTPTGTGHGSCHLEVPHMPERPSSR</sequence>
<dbReference type="GO" id="GO:0016791">
    <property type="term" value="F:phosphatase activity"/>
    <property type="evidence" value="ECO:0007669"/>
    <property type="project" value="TreeGrafter"/>
</dbReference>